<dbReference type="Proteomes" id="UP000036938">
    <property type="component" value="Unassembled WGS sequence"/>
</dbReference>
<evidence type="ECO:0008006" key="3">
    <source>
        <dbReference type="Google" id="ProtNLM"/>
    </source>
</evidence>
<proteinExistence type="predicted"/>
<organism evidence="1 2">
    <name type="scientific">Pseudaestuariivita atlantica</name>
    <dbReference type="NCBI Taxonomy" id="1317121"/>
    <lineage>
        <taxon>Bacteria</taxon>
        <taxon>Pseudomonadati</taxon>
        <taxon>Pseudomonadota</taxon>
        <taxon>Alphaproteobacteria</taxon>
        <taxon>Rhodobacterales</taxon>
        <taxon>Paracoccaceae</taxon>
        <taxon>Pseudaestuariivita</taxon>
    </lineage>
</organism>
<dbReference type="OrthoDB" id="7867799at2"/>
<evidence type="ECO:0000313" key="1">
    <source>
        <dbReference type="EMBL" id="KNG93472.1"/>
    </source>
</evidence>
<keyword evidence="2" id="KW-1185">Reference proteome</keyword>
<protein>
    <recommendedName>
        <fullName evidence="3">DUF1127 domain-containing protein</fullName>
    </recommendedName>
</protein>
<dbReference type="AlphaFoldDB" id="A0A0L1JP37"/>
<gene>
    <name evidence="1" type="ORF">ATO11_09585</name>
</gene>
<dbReference type="RefSeq" id="WP_050530654.1">
    <property type="nucleotide sequence ID" value="NZ_AQQZ01000004.1"/>
</dbReference>
<comment type="caution">
    <text evidence="1">The sequence shown here is derived from an EMBL/GenBank/DDBJ whole genome shotgun (WGS) entry which is preliminary data.</text>
</comment>
<sequence length="73" mass="8384">MAYTTADTAAHRSGNPITNALNGIWNWLISISEADHKLRQVEKLQSLSDDQLAKLGLKRQDIVPYVFRDYYYV</sequence>
<reference evidence="1 2" key="1">
    <citation type="journal article" date="2015" name="Int. J. Syst. Evol. Microbiol.">
        <title>Aestuariivita atlantica sp. nov., isolated from deep sea sediment of the Atlantic Ocean.</title>
        <authorList>
            <person name="Li G."/>
            <person name="Lai Q."/>
            <person name="Du Y."/>
            <person name="Liu X."/>
            <person name="Sun F."/>
            <person name="Shao Z."/>
        </authorList>
    </citation>
    <scope>NUCLEOTIDE SEQUENCE [LARGE SCALE GENOMIC DNA]</scope>
    <source>
        <strain evidence="1 2">22II-S11-z3</strain>
    </source>
</reference>
<name>A0A0L1JP37_9RHOB</name>
<evidence type="ECO:0000313" key="2">
    <source>
        <dbReference type="Proteomes" id="UP000036938"/>
    </source>
</evidence>
<dbReference type="EMBL" id="AQQZ01000004">
    <property type="protein sequence ID" value="KNG93472.1"/>
    <property type="molecule type" value="Genomic_DNA"/>
</dbReference>
<accession>A0A0L1JP37</accession>